<evidence type="ECO:0000313" key="4">
    <source>
        <dbReference type="Proteomes" id="UP000238479"/>
    </source>
</evidence>
<protein>
    <submittedName>
        <fullName evidence="2">Putative MYB-CC type transcription factor, LHEQLE-containing domain-containing protein</fullName>
    </submittedName>
</protein>
<evidence type="ECO:0000313" key="3">
    <source>
        <dbReference type="EMBL" id="PRQ59627.1"/>
    </source>
</evidence>
<dbReference type="EMBL" id="PDCK01000043">
    <property type="protein sequence ID" value="PRQ31428.1"/>
    <property type="molecule type" value="Genomic_DNA"/>
</dbReference>
<keyword evidence="4" id="KW-1185">Reference proteome</keyword>
<dbReference type="Gramene" id="PRQ59627">
    <property type="protein sequence ID" value="PRQ59627"/>
    <property type="gene ID" value="RchiOBHm_Chr1g0372271"/>
</dbReference>
<reference evidence="2 4" key="1">
    <citation type="journal article" date="2018" name="Nat. Genet.">
        <title>The Rosa genome provides new insights in the design of modern roses.</title>
        <authorList>
            <person name="Bendahmane M."/>
        </authorList>
    </citation>
    <scope>NUCLEOTIDE SEQUENCE [LARGE SCALE GENOMIC DNA]</scope>
    <source>
        <strain evidence="4">cv. Old Blush</strain>
    </source>
</reference>
<comment type="caution">
    <text evidence="2">The sequence shown here is derived from an EMBL/GenBank/DDBJ whole genome shotgun (WGS) entry which is preliminary data.</text>
</comment>
<accession>A0A2P6QB66</accession>
<dbReference type="Pfam" id="PF14379">
    <property type="entry name" value="Myb_CC_LHEQLE"/>
    <property type="match status" value="1"/>
</dbReference>
<proteinExistence type="predicted"/>
<evidence type="ECO:0000313" key="2">
    <source>
        <dbReference type="EMBL" id="PRQ31428.1"/>
    </source>
</evidence>
<gene>
    <name evidence="3" type="ORF">RchiOBHm_Chr1g0372271</name>
    <name evidence="2" type="ORF">RchiOBHm_Chr5g0035391</name>
</gene>
<dbReference type="Proteomes" id="UP000238479">
    <property type="component" value="Chromosome 5"/>
</dbReference>
<dbReference type="InterPro" id="IPR025756">
    <property type="entry name" value="Myb_CC_LHEQLE"/>
</dbReference>
<dbReference type="EMBL" id="PDCK01000039">
    <property type="protein sequence ID" value="PRQ59627.1"/>
    <property type="molecule type" value="Genomic_DNA"/>
</dbReference>
<organism evidence="2 4">
    <name type="scientific">Rosa chinensis</name>
    <name type="common">China rose</name>
    <dbReference type="NCBI Taxonomy" id="74649"/>
    <lineage>
        <taxon>Eukaryota</taxon>
        <taxon>Viridiplantae</taxon>
        <taxon>Streptophyta</taxon>
        <taxon>Embryophyta</taxon>
        <taxon>Tracheophyta</taxon>
        <taxon>Spermatophyta</taxon>
        <taxon>Magnoliopsida</taxon>
        <taxon>eudicotyledons</taxon>
        <taxon>Gunneridae</taxon>
        <taxon>Pentapetalae</taxon>
        <taxon>rosids</taxon>
        <taxon>fabids</taxon>
        <taxon>Rosales</taxon>
        <taxon>Rosaceae</taxon>
        <taxon>Rosoideae</taxon>
        <taxon>Rosoideae incertae sedis</taxon>
        <taxon>Rosa</taxon>
    </lineage>
</organism>
<sequence>MGITEALRLQVELQKRLHEQLERDRFFLDRLECKVKQNSYFIS</sequence>
<feature type="domain" description="MYB-CC type transcription factor LHEQLE-containing" evidence="1">
    <location>
        <begin position="1"/>
        <end position="25"/>
    </location>
</feature>
<name>A0A2P6QB66_ROSCH</name>
<dbReference type="Gramene" id="PRQ31428">
    <property type="protein sequence ID" value="PRQ31428"/>
    <property type="gene ID" value="RchiOBHm_Chr5g0035391"/>
</dbReference>
<dbReference type="AlphaFoldDB" id="A0A2P6QB66"/>
<evidence type="ECO:0000259" key="1">
    <source>
        <dbReference type="Pfam" id="PF14379"/>
    </source>
</evidence>
<dbReference type="Proteomes" id="UP000238479">
    <property type="component" value="Chromosome 1"/>
</dbReference>